<name>A0A415E190_9FIRM</name>
<dbReference type="AlphaFoldDB" id="A0A415E190"/>
<gene>
    <name evidence="1" type="ORF">DW099_11630</name>
</gene>
<reference evidence="1 2" key="1">
    <citation type="submission" date="2018-08" db="EMBL/GenBank/DDBJ databases">
        <title>A genome reference for cultivated species of the human gut microbiota.</title>
        <authorList>
            <person name="Zou Y."/>
            <person name="Xue W."/>
            <person name="Luo G."/>
        </authorList>
    </citation>
    <scope>NUCLEOTIDE SEQUENCE [LARGE SCALE GENOMIC DNA]</scope>
    <source>
        <strain evidence="1 2">AM07-24</strain>
    </source>
</reference>
<keyword evidence="2" id="KW-1185">Reference proteome</keyword>
<dbReference type="STRING" id="1776384.GCA_900086585_00815"/>
<sequence length="240" mass="26691">MTNMISGGTAFGGVPIGILLLNARYPLMPGNMAHAASFDFPVRYKVVDLPTGWWQDLNEEKYQTFIGAAKELQDEGVRAITTGCGLFVVWQERAAEELDIPICTSPLLMAPMLSKIIGRQKKLGIITAAGRRLKEPHFLDASGIDENMPFVIGELDTCSEFMDCIRFQRKMEMDTVRFQQQVVQIAKDMIDKDPAIGAFLLECSDIPPFAAAISEETGLPVFDFIAMADLMYRALVPRTY</sequence>
<protein>
    <submittedName>
        <fullName evidence="1">Aspartate/glutamate racemase family protein</fullName>
    </submittedName>
</protein>
<evidence type="ECO:0000313" key="2">
    <source>
        <dbReference type="Proteomes" id="UP000284841"/>
    </source>
</evidence>
<accession>A0A415E190</accession>
<dbReference type="OrthoDB" id="1676875at2"/>
<dbReference type="EMBL" id="QRMS01000003">
    <property type="protein sequence ID" value="RHJ87343.1"/>
    <property type="molecule type" value="Genomic_DNA"/>
</dbReference>
<evidence type="ECO:0000313" key="1">
    <source>
        <dbReference type="EMBL" id="RHJ87343.1"/>
    </source>
</evidence>
<dbReference type="RefSeq" id="WP_118335837.1">
    <property type="nucleotide sequence ID" value="NZ_AP025567.1"/>
</dbReference>
<comment type="caution">
    <text evidence="1">The sequence shown here is derived from an EMBL/GenBank/DDBJ whole genome shotgun (WGS) entry which is preliminary data.</text>
</comment>
<organism evidence="1 2">
    <name type="scientific">Emergencia timonensis</name>
    <dbReference type="NCBI Taxonomy" id="1776384"/>
    <lineage>
        <taxon>Bacteria</taxon>
        <taxon>Bacillati</taxon>
        <taxon>Bacillota</taxon>
        <taxon>Clostridia</taxon>
        <taxon>Peptostreptococcales</taxon>
        <taxon>Anaerovoracaceae</taxon>
        <taxon>Emergencia</taxon>
    </lineage>
</organism>
<dbReference type="Proteomes" id="UP000284841">
    <property type="component" value="Unassembled WGS sequence"/>
</dbReference>
<proteinExistence type="predicted"/>